<feature type="chain" id="PRO_5025616896" description="beta-mannosidase" evidence="5">
    <location>
        <begin position="22"/>
        <end position="460"/>
    </location>
</feature>
<dbReference type="InterPro" id="IPR050887">
    <property type="entry name" value="Beta-mannosidase_GH2"/>
</dbReference>
<dbReference type="InterPro" id="IPR006102">
    <property type="entry name" value="Ig-like_GH2"/>
</dbReference>
<evidence type="ECO:0000259" key="7">
    <source>
        <dbReference type="Pfam" id="PF22666"/>
    </source>
</evidence>
<dbReference type="SUPFAM" id="SSF49303">
    <property type="entry name" value="beta-Galactosidase/glucuronidase domain"/>
    <property type="match status" value="1"/>
</dbReference>
<feature type="signal peptide" evidence="5">
    <location>
        <begin position="1"/>
        <end position="21"/>
    </location>
</feature>
<feature type="domain" description="Glycoside hydrolase family 2 immunoglobulin-like beta-sandwich" evidence="6">
    <location>
        <begin position="270"/>
        <end position="320"/>
    </location>
</feature>
<evidence type="ECO:0000256" key="1">
    <source>
        <dbReference type="ARBA" id="ARBA00000829"/>
    </source>
</evidence>
<keyword evidence="3" id="KW-0378">Hydrolase</keyword>
<dbReference type="Pfam" id="PF00703">
    <property type="entry name" value="Glyco_hydro_2"/>
    <property type="match status" value="1"/>
</dbReference>
<proteinExistence type="predicted"/>
<keyword evidence="5" id="KW-0732">Signal</keyword>
<reference evidence="8" key="1">
    <citation type="journal article" date="2020" name="J. Eukaryot. Microbiol.">
        <title>De novo Sequencing, Assembly and Annotation of the Transcriptome for the Free-Living Testate Amoeba Arcella intermedia.</title>
        <authorList>
            <person name="Ribeiro G.M."/>
            <person name="Porfirio-Sousa A.L."/>
            <person name="Maurer-Alcala X.X."/>
            <person name="Katz L.A."/>
            <person name="Lahr D.J.G."/>
        </authorList>
    </citation>
    <scope>NUCLEOTIDE SEQUENCE</scope>
</reference>
<evidence type="ECO:0000313" key="8">
    <source>
        <dbReference type="EMBL" id="NDV31526.1"/>
    </source>
</evidence>
<accession>A0A6B2L3J8</accession>
<dbReference type="GO" id="GO:0006516">
    <property type="term" value="P:glycoprotein catabolic process"/>
    <property type="evidence" value="ECO:0007669"/>
    <property type="project" value="TreeGrafter"/>
</dbReference>
<dbReference type="AlphaFoldDB" id="A0A6B2L3J8"/>
<evidence type="ECO:0000256" key="2">
    <source>
        <dbReference type="ARBA" id="ARBA00012754"/>
    </source>
</evidence>
<dbReference type="SUPFAM" id="SSF51445">
    <property type="entry name" value="(Trans)glycosidases"/>
    <property type="match status" value="1"/>
</dbReference>
<dbReference type="InterPro" id="IPR017853">
    <property type="entry name" value="GH"/>
</dbReference>
<dbReference type="EMBL" id="GIBP01002557">
    <property type="protein sequence ID" value="NDV31526.1"/>
    <property type="molecule type" value="Transcribed_RNA"/>
</dbReference>
<dbReference type="Gene3D" id="2.60.120.260">
    <property type="entry name" value="Galactose-binding domain-like"/>
    <property type="match status" value="1"/>
</dbReference>
<dbReference type="Pfam" id="PF22666">
    <property type="entry name" value="Glyco_hydro_2_N2"/>
    <property type="match status" value="1"/>
</dbReference>
<dbReference type="GO" id="GO:0005975">
    <property type="term" value="P:carbohydrate metabolic process"/>
    <property type="evidence" value="ECO:0007669"/>
    <property type="project" value="InterPro"/>
</dbReference>
<evidence type="ECO:0000256" key="4">
    <source>
        <dbReference type="ARBA" id="ARBA00023295"/>
    </source>
</evidence>
<dbReference type="PANTHER" id="PTHR43730:SF1">
    <property type="entry name" value="BETA-MANNOSIDASE"/>
    <property type="match status" value="1"/>
</dbReference>
<dbReference type="GO" id="GO:0004567">
    <property type="term" value="F:beta-mannosidase activity"/>
    <property type="evidence" value="ECO:0007669"/>
    <property type="project" value="UniProtKB-EC"/>
</dbReference>
<dbReference type="PANTHER" id="PTHR43730">
    <property type="entry name" value="BETA-MANNOSIDASE"/>
    <property type="match status" value="1"/>
</dbReference>
<evidence type="ECO:0000259" key="6">
    <source>
        <dbReference type="Pfam" id="PF00703"/>
    </source>
</evidence>
<comment type="catalytic activity">
    <reaction evidence="1">
        <text>Hydrolysis of terminal, non-reducing beta-D-mannose residues in beta-D-mannosides.</text>
        <dbReference type="EC" id="3.2.1.25"/>
    </reaction>
</comment>
<dbReference type="SUPFAM" id="SSF49785">
    <property type="entry name" value="Galactose-binding domain-like"/>
    <property type="match status" value="1"/>
</dbReference>
<evidence type="ECO:0000256" key="5">
    <source>
        <dbReference type="SAM" id="SignalP"/>
    </source>
</evidence>
<dbReference type="InterPro" id="IPR013783">
    <property type="entry name" value="Ig-like_fold"/>
</dbReference>
<dbReference type="Gene3D" id="3.20.20.80">
    <property type="entry name" value="Glycosidases"/>
    <property type="match status" value="1"/>
</dbReference>
<dbReference type="Gene3D" id="2.60.40.10">
    <property type="entry name" value="Immunoglobulins"/>
    <property type="match status" value="1"/>
</dbReference>
<sequence>MTRSWLLVVGLFLLALGRVTGKGLRDDPIVGDFVQYLDEYTWKASSAPRSVAATVPGDLITDLWRAGAVGDPMVEENWLVSGLWDKNDWNYTVTFPSDMPNGVTELVFDGVKMGAYVYLNDAFLGTINNQFLRYRFPITPILKSSNTLVVSFPAQSKGIDCEGRYMACTGGWDWAPYSNTVDQHNSPTMTKGIWKSVYTMSYSSVAISHIVPQIFYQGEYPTSILSDSSHDGFVVRVGVNLTAARNMDGLLLVSGDWGVAQTSLLKLNKGENFEVIELAAKDVKLWWPIGLGEQNLYNIKVSWEPKDATVVSTTRQIGFRVFTLVSANDTDPSTLKGKDGSSSFTLRFKVNGANVYSRGANVIPMEEFEGRANVNALRQLVQSAADAKMNTLRVWGGGIFMYDEFYDACDRLGILVYQDMMYAQIGHFPAATQSQLNELIHQVSRLSHHPSIVLWDGCNE</sequence>
<feature type="domain" description="Beta-mannosidase-like galactose-binding" evidence="7">
    <location>
        <begin position="42"/>
        <end position="194"/>
    </location>
</feature>
<dbReference type="InterPro" id="IPR008979">
    <property type="entry name" value="Galactose-bd-like_sf"/>
</dbReference>
<organism evidence="8">
    <name type="scientific">Arcella intermedia</name>
    <dbReference type="NCBI Taxonomy" id="1963864"/>
    <lineage>
        <taxon>Eukaryota</taxon>
        <taxon>Amoebozoa</taxon>
        <taxon>Tubulinea</taxon>
        <taxon>Elardia</taxon>
        <taxon>Arcellinida</taxon>
        <taxon>Sphaerothecina</taxon>
        <taxon>Arcellidae</taxon>
        <taxon>Arcella</taxon>
    </lineage>
</organism>
<dbReference type="InterPro" id="IPR054593">
    <property type="entry name" value="Beta-mannosidase-like_N2"/>
</dbReference>
<dbReference type="InterPro" id="IPR036156">
    <property type="entry name" value="Beta-gal/glucu_dom_sf"/>
</dbReference>
<name>A0A6B2L3J8_9EUKA</name>
<evidence type="ECO:0000256" key="3">
    <source>
        <dbReference type="ARBA" id="ARBA00022801"/>
    </source>
</evidence>
<dbReference type="EC" id="3.2.1.25" evidence="2"/>
<protein>
    <recommendedName>
        <fullName evidence="2">beta-mannosidase</fullName>
        <ecNumber evidence="2">3.2.1.25</ecNumber>
    </recommendedName>
</protein>
<keyword evidence="4" id="KW-0326">Glycosidase</keyword>